<keyword evidence="1" id="KW-0805">Transcription regulation</keyword>
<feature type="DNA-binding region" description="H-T-H motif" evidence="4">
    <location>
        <begin position="29"/>
        <end position="48"/>
    </location>
</feature>
<dbReference type="OrthoDB" id="9779746at2"/>
<proteinExistence type="predicted"/>
<feature type="domain" description="HTH tetR-type" evidence="5">
    <location>
        <begin position="6"/>
        <end position="66"/>
    </location>
</feature>
<dbReference type="PANTHER" id="PTHR30055:SF234">
    <property type="entry name" value="HTH-TYPE TRANSCRIPTIONAL REGULATOR BETI"/>
    <property type="match status" value="1"/>
</dbReference>
<organism evidence="6">
    <name type="scientific">Microvirga ossetica</name>
    <dbReference type="NCBI Taxonomy" id="1882682"/>
    <lineage>
        <taxon>Bacteria</taxon>
        <taxon>Pseudomonadati</taxon>
        <taxon>Pseudomonadota</taxon>
        <taxon>Alphaproteobacteria</taxon>
        <taxon>Hyphomicrobiales</taxon>
        <taxon>Methylobacteriaceae</taxon>
        <taxon>Microvirga</taxon>
    </lineage>
</organism>
<reference evidence="6" key="1">
    <citation type="submission" date="2016-07" db="EMBL/GenBank/DDBJ databases">
        <title>Microvirga ossetica sp. nov. a new species of rhizobia isolated from root nodules of the legume species Vicia alpestris Steven originated from North Ossetia region in the Caucasus.</title>
        <authorList>
            <person name="Safronova V.I."/>
            <person name="Kuznetsova I.G."/>
            <person name="Sazanova A.L."/>
            <person name="Belimov A."/>
            <person name="Andronov E."/>
            <person name="Osledkin Y.S."/>
            <person name="Onishchuk O.P."/>
            <person name="Kurchak O.N."/>
            <person name="Shaposhnikov A.I."/>
            <person name="Willems A."/>
            <person name="Tikhonovich I.A."/>
        </authorList>
    </citation>
    <scope>NUCLEOTIDE SEQUENCE [LARGE SCALE GENOMIC DNA]</scope>
    <source>
        <strain evidence="6">V5/3M</strain>
        <plasmid evidence="6">unnamed4</plasmid>
    </source>
</reference>
<evidence type="ECO:0000256" key="1">
    <source>
        <dbReference type="ARBA" id="ARBA00023015"/>
    </source>
</evidence>
<dbReference type="PROSITE" id="PS50977">
    <property type="entry name" value="HTH_TETR_2"/>
    <property type="match status" value="1"/>
</dbReference>
<dbReference type="EMBL" id="CP016620">
    <property type="protein sequence ID" value="ANY84890.1"/>
    <property type="molecule type" value="Genomic_DNA"/>
</dbReference>
<dbReference type="SUPFAM" id="SSF46689">
    <property type="entry name" value="Homeodomain-like"/>
    <property type="match status" value="1"/>
</dbReference>
<dbReference type="AlphaFoldDB" id="A0A1B2EY25"/>
<sequence>MPRPAKFTPDAILKAASEIVAARGPGATTMGEIAVKLGAPSGSLYHRFQSRDELLGRVWLQKATFFQNAFARALDEVDPRKAAVEAALSLPRTVRADFAGARIMLLHRREDFMSGGWPKPMQDEAARLGQQVRDVMHEFTSRLFNANTKAARLTTHFAILDVPFAAVRRYVGANEVPPLAVDRLIAAAVNAILDQQATGTRKQGD</sequence>
<dbReference type="InterPro" id="IPR001647">
    <property type="entry name" value="HTH_TetR"/>
</dbReference>
<evidence type="ECO:0000259" key="5">
    <source>
        <dbReference type="PROSITE" id="PS50977"/>
    </source>
</evidence>
<keyword evidence="2 4" id="KW-0238">DNA-binding</keyword>
<dbReference type="Pfam" id="PF00440">
    <property type="entry name" value="TetR_N"/>
    <property type="match status" value="1"/>
</dbReference>
<geneLocation type="plasmid" evidence="6">
    <name>unnamed4</name>
</geneLocation>
<dbReference type="InterPro" id="IPR009057">
    <property type="entry name" value="Homeodomain-like_sf"/>
</dbReference>
<evidence type="ECO:0000313" key="6">
    <source>
        <dbReference type="EMBL" id="ANY84890.1"/>
    </source>
</evidence>
<evidence type="ECO:0000256" key="2">
    <source>
        <dbReference type="ARBA" id="ARBA00023125"/>
    </source>
</evidence>
<dbReference type="Gene3D" id="1.10.357.10">
    <property type="entry name" value="Tetracycline Repressor, domain 2"/>
    <property type="match status" value="1"/>
</dbReference>
<dbReference type="InterPro" id="IPR050109">
    <property type="entry name" value="HTH-type_TetR-like_transc_reg"/>
</dbReference>
<evidence type="ECO:0000256" key="3">
    <source>
        <dbReference type="ARBA" id="ARBA00023163"/>
    </source>
</evidence>
<protein>
    <recommendedName>
        <fullName evidence="5">HTH tetR-type domain-containing protein</fullName>
    </recommendedName>
</protein>
<gene>
    <name evidence="6" type="ORF">BB934_42400</name>
</gene>
<keyword evidence="3" id="KW-0804">Transcription</keyword>
<dbReference type="KEGG" id="moc:BB934_42400"/>
<name>A0A1B2EY25_9HYPH</name>
<dbReference type="RefSeq" id="WP_157934682.1">
    <property type="nucleotide sequence ID" value="NZ_CP016620.1"/>
</dbReference>
<keyword evidence="6" id="KW-0614">Plasmid</keyword>
<evidence type="ECO:0000256" key="4">
    <source>
        <dbReference type="PROSITE-ProRule" id="PRU00335"/>
    </source>
</evidence>
<dbReference type="PANTHER" id="PTHR30055">
    <property type="entry name" value="HTH-TYPE TRANSCRIPTIONAL REGULATOR RUTR"/>
    <property type="match status" value="1"/>
</dbReference>
<dbReference type="GO" id="GO:0000976">
    <property type="term" value="F:transcription cis-regulatory region binding"/>
    <property type="evidence" value="ECO:0007669"/>
    <property type="project" value="TreeGrafter"/>
</dbReference>
<dbReference type="PRINTS" id="PR00455">
    <property type="entry name" value="HTHTETR"/>
</dbReference>
<accession>A0A1B2EY25</accession>
<dbReference type="GO" id="GO:0003700">
    <property type="term" value="F:DNA-binding transcription factor activity"/>
    <property type="evidence" value="ECO:0007669"/>
    <property type="project" value="TreeGrafter"/>
</dbReference>